<dbReference type="OrthoDB" id="2527116at2"/>
<gene>
    <name evidence="3" type="ORF">ADM90_08745</name>
</gene>
<dbReference type="EMBL" id="LGCI01000005">
    <property type="protein sequence ID" value="KOY83347.1"/>
    <property type="molecule type" value="Genomic_DNA"/>
</dbReference>
<dbReference type="InterPro" id="IPR043504">
    <property type="entry name" value="Peptidase_S1_PA_chymotrypsin"/>
</dbReference>
<dbReference type="CDD" id="cd21112">
    <property type="entry name" value="alphaLP-like"/>
    <property type="match status" value="1"/>
</dbReference>
<keyword evidence="1" id="KW-0645">Protease</keyword>
<dbReference type="AlphaFoldDB" id="A0A0N0CWN2"/>
<organism evidence="3 4">
    <name type="scientific">Lysinibacillus macroides</name>
    <dbReference type="NCBI Taxonomy" id="33935"/>
    <lineage>
        <taxon>Bacteria</taxon>
        <taxon>Bacillati</taxon>
        <taxon>Bacillota</taxon>
        <taxon>Bacilli</taxon>
        <taxon>Bacillales</taxon>
        <taxon>Bacillaceae</taxon>
        <taxon>Lysinibacillus</taxon>
    </lineage>
</organism>
<dbReference type="STRING" id="33935.ADM90_08745"/>
<proteinExistence type="predicted"/>
<evidence type="ECO:0000256" key="1">
    <source>
        <dbReference type="ARBA" id="ARBA00022825"/>
    </source>
</evidence>
<keyword evidence="2" id="KW-0732">Signal</keyword>
<evidence type="ECO:0000256" key="2">
    <source>
        <dbReference type="SAM" id="SignalP"/>
    </source>
</evidence>
<dbReference type="InterPro" id="IPR009003">
    <property type="entry name" value="Peptidase_S1_PA"/>
</dbReference>
<keyword evidence="1" id="KW-0720">Serine protease</keyword>
<evidence type="ECO:0000313" key="4">
    <source>
        <dbReference type="Proteomes" id="UP000037977"/>
    </source>
</evidence>
<comment type="caution">
    <text evidence="3">The sequence shown here is derived from an EMBL/GenBank/DDBJ whole genome shotgun (WGS) entry which is preliminary data.</text>
</comment>
<evidence type="ECO:0008006" key="5">
    <source>
        <dbReference type="Google" id="ProtNLM"/>
    </source>
</evidence>
<dbReference type="GO" id="GO:0008236">
    <property type="term" value="F:serine-type peptidase activity"/>
    <property type="evidence" value="ECO:0007669"/>
    <property type="project" value="UniProtKB-KW"/>
</dbReference>
<feature type="chain" id="PRO_5005846114" description="Peptidase S1 domain-containing protein" evidence="2">
    <location>
        <begin position="24"/>
        <end position="420"/>
    </location>
</feature>
<dbReference type="Proteomes" id="UP000037977">
    <property type="component" value="Unassembled WGS sequence"/>
</dbReference>
<accession>A0A0N0CWN2</accession>
<keyword evidence="4" id="KW-1185">Reference proteome</keyword>
<keyword evidence="1" id="KW-0378">Hydrolase</keyword>
<dbReference type="PATRIC" id="fig|33935.3.peg.1221"/>
<dbReference type="RefSeq" id="WP_053994587.1">
    <property type="nucleotide sequence ID" value="NZ_CP065643.1"/>
</dbReference>
<dbReference type="Gene3D" id="2.40.10.10">
    <property type="entry name" value="Trypsin-like serine proteases"/>
    <property type="match status" value="2"/>
</dbReference>
<protein>
    <recommendedName>
        <fullName evidence="5">Peptidase S1 domain-containing protein</fullName>
    </recommendedName>
</protein>
<reference evidence="3 4" key="1">
    <citation type="submission" date="2015-07" db="EMBL/GenBank/DDBJ databases">
        <title>Genome sequencing project for genomic taxonomy and phylogenomics of Bacillus-like bacteria.</title>
        <authorList>
            <person name="Liu B."/>
            <person name="Wang J."/>
            <person name="Zhu Y."/>
            <person name="Liu G."/>
            <person name="Chen Q."/>
            <person name="Chen Z."/>
            <person name="Che J."/>
            <person name="Ge C."/>
            <person name="Shi H."/>
            <person name="Pan Z."/>
            <person name="Liu X."/>
        </authorList>
    </citation>
    <scope>NUCLEOTIDE SEQUENCE [LARGE SCALE GENOMIC DNA]</scope>
    <source>
        <strain evidence="3 4">DSM 54</strain>
    </source>
</reference>
<feature type="signal peptide" evidence="2">
    <location>
        <begin position="1"/>
        <end position="23"/>
    </location>
</feature>
<name>A0A0N0CWN2_9BACI</name>
<evidence type="ECO:0000313" key="3">
    <source>
        <dbReference type="EMBL" id="KOY83347.1"/>
    </source>
</evidence>
<dbReference type="SUPFAM" id="SSF50494">
    <property type="entry name" value="Trypsin-like serine proteases"/>
    <property type="match status" value="1"/>
</dbReference>
<sequence>MKLKSILVVSLFLPFLHSGVVSAENDLSTNIVEEKNFREDFGLNSDTSFVKNVMENPNSKKTFGVALTDTEEKEMHRRIKIQEEYIPKIKNIIKANEAIDIIYIDQKNNGKIKVGFKNIRSRNTQNAIKQIQEEFGNEVEVFETVYSEEDLDNYNKQVWAAKDELLNQGIDLIMVSTDIINQTVTIGIAKTTKANVDFIKSYFKGMPISITEVTDPPTDTAVRGGEEIISTNNRGCSIGFGAKDSSGQYYVITAAHCSRIQNTSTGGWVYLSGQGWNYNGTYLGHASSRWSYYGMSDAMGIAVTNVTVKEMNLNGGLRTINGFQNSSNDVVGQVVCKTGHTTKVTCGKLTSRNVGYSVDGSTFFNLRGATATNTKGDSGGTVYSDYTVLGIVKGAAPGYPLVYSHVGNIANDLGITPTTK</sequence>